<dbReference type="PANTHER" id="PTHR12992">
    <property type="entry name" value="NUDIX HYDROLASE"/>
    <property type="match status" value="1"/>
</dbReference>
<dbReference type="PROSITE" id="PS00893">
    <property type="entry name" value="NUDIX_BOX"/>
    <property type="match status" value="1"/>
</dbReference>
<accession>A0A1E8EXC4</accession>
<evidence type="ECO:0000256" key="3">
    <source>
        <dbReference type="ARBA" id="ARBA00022723"/>
    </source>
</evidence>
<evidence type="ECO:0000313" key="8">
    <source>
        <dbReference type="EMBL" id="OFI05314.1"/>
    </source>
</evidence>
<dbReference type="Proteomes" id="UP000175744">
    <property type="component" value="Unassembled WGS sequence"/>
</dbReference>
<evidence type="ECO:0000256" key="6">
    <source>
        <dbReference type="ARBA" id="ARBA00023211"/>
    </source>
</evidence>
<dbReference type="InterPro" id="IPR000086">
    <property type="entry name" value="NUDIX_hydrolase_dom"/>
</dbReference>
<dbReference type="RefSeq" id="WP_070110807.1">
    <property type="nucleotide sequence ID" value="NZ_LZFO01000030.1"/>
</dbReference>
<dbReference type="InterPro" id="IPR020084">
    <property type="entry name" value="NUDIX_hydrolase_CS"/>
</dbReference>
<keyword evidence="4 8" id="KW-0378">Hydrolase</keyword>
<dbReference type="PATRIC" id="fig|1121290.3.peg.1831"/>
<gene>
    <name evidence="8" type="primary">nudL</name>
    <name evidence="8" type="ORF">CLOACE_18380</name>
</gene>
<keyword evidence="3" id="KW-0479">Metal-binding</keyword>
<keyword evidence="6" id="KW-0464">Manganese</keyword>
<dbReference type="InterPro" id="IPR045121">
    <property type="entry name" value="CoAse"/>
</dbReference>
<keyword evidence="9" id="KW-1185">Reference proteome</keyword>
<comment type="cofactor">
    <cofactor evidence="1">
        <name>Mn(2+)</name>
        <dbReference type="ChEBI" id="CHEBI:29035"/>
    </cofactor>
</comment>
<dbReference type="AlphaFoldDB" id="A0A1E8EXC4"/>
<name>A0A1E8EXC4_9CLOT</name>
<dbReference type="STRING" id="1121290.CLAOCE_18380"/>
<evidence type="ECO:0000256" key="2">
    <source>
        <dbReference type="ARBA" id="ARBA00001946"/>
    </source>
</evidence>
<evidence type="ECO:0000256" key="1">
    <source>
        <dbReference type="ARBA" id="ARBA00001936"/>
    </source>
</evidence>
<dbReference type="GO" id="GO:0010945">
    <property type="term" value="F:coenzyme A diphosphatase activity"/>
    <property type="evidence" value="ECO:0007669"/>
    <property type="project" value="InterPro"/>
</dbReference>
<evidence type="ECO:0000256" key="4">
    <source>
        <dbReference type="ARBA" id="ARBA00022801"/>
    </source>
</evidence>
<reference evidence="8 9" key="1">
    <citation type="submission" date="2016-06" db="EMBL/GenBank/DDBJ databases">
        <title>Genome sequence of Clostridium acetireducens DSM 10703.</title>
        <authorList>
            <person name="Poehlein A."/>
            <person name="Fluechter S."/>
            <person name="Duerre P."/>
            <person name="Daniel R."/>
        </authorList>
    </citation>
    <scope>NUCLEOTIDE SEQUENCE [LARGE SCALE GENOMIC DNA]</scope>
    <source>
        <strain evidence="8 9">DSM 10703</strain>
    </source>
</reference>
<comment type="cofactor">
    <cofactor evidence="2">
        <name>Mg(2+)</name>
        <dbReference type="ChEBI" id="CHEBI:18420"/>
    </cofactor>
</comment>
<dbReference type="InterPro" id="IPR015797">
    <property type="entry name" value="NUDIX_hydrolase-like_dom_sf"/>
</dbReference>
<feature type="domain" description="Nudix hydrolase" evidence="7">
    <location>
        <begin position="26"/>
        <end position="157"/>
    </location>
</feature>
<comment type="caution">
    <text evidence="8">The sequence shown here is derived from an EMBL/GenBank/DDBJ whole genome shotgun (WGS) entry which is preliminary data.</text>
</comment>
<evidence type="ECO:0000313" key="9">
    <source>
        <dbReference type="Proteomes" id="UP000175744"/>
    </source>
</evidence>
<evidence type="ECO:0000259" key="7">
    <source>
        <dbReference type="PROSITE" id="PS51462"/>
    </source>
</evidence>
<dbReference type="PANTHER" id="PTHR12992:SF11">
    <property type="entry name" value="MITOCHONDRIAL COENZYME A DIPHOSPHATASE NUDT8"/>
    <property type="match status" value="1"/>
</dbReference>
<keyword evidence="5" id="KW-0460">Magnesium</keyword>
<protein>
    <submittedName>
        <fullName evidence="8">Putative nudix hydrolase NudL</fullName>
    </submittedName>
</protein>
<dbReference type="PROSITE" id="PS51462">
    <property type="entry name" value="NUDIX"/>
    <property type="match status" value="1"/>
</dbReference>
<dbReference type="OrthoDB" id="9802805at2"/>
<dbReference type="Pfam" id="PF00293">
    <property type="entry name" value="NUDIX"/>
    <property type="match status" value="1"/>
</dbReference>
<dbReference type="SUPFAM" id="SSF55811">
    <property type="entry name" value="Nudix"/>
    <property type="match status" value="1"/>
</dbReference>
<sequence>MISKVCDIKEIKDIFKNRKKSLIGKYGKSAVMIFLIEENEEIYILFEVRAYDLDKQPGDICLPGGGIEKGEKPLEAAIRESIEELNIQKNDIDIIGEMDYFISPYGFIIYPFIAKLNRKSIFPSKEEVDHIFKVPLNFFMENKPIEHEIGLVPKIKQDYPFELIYNGKNYKFNKGKIKHYFYLYNNYVIWGITATIIKSFIEIIIDKKNNII</sequence>
<dbReference type="GO" id="GO:0046872">
    <property type="term" value="F:metal ion binding"/>
    <property type="evidence" value="ECO:0007669"/>
    <property type="project" value="UniProtKB-KW"/>
</dbReference>
<proteinExistence type="predicted"/>
<organism evidence="8 9">
    <name type="scientific">Clostridium acetireducens DSM 10703</name>
    <dbReference type="NCBI Taxonomy" id="1121290"/>
    <lineage>
        <taxon>Bacteria</taxon>
        <taxon>Bacillati</taxon>
        <taxon>Bacillota</taxon>
        <taxon>Clostridia</taxon>
        <taxon>Eubacteriales</taxon>
        <taxon>Clostridiaceae</taxon>
        <taxon>Clostridium</taxon>
    </lineage>
</organism>
<dbReference type="EMBL" id="LZFO01000030">
    <property type="protein sequence ID" value="OFI05314.1"/>
    <property type="molecule type" value="Genomic_DNA"/>
</dbReference>
<evidence type="ECO:0000256" key="5">
    <source>
        <dbReference type="ARBA" id="ARBA00022842"/>
    </source>
</evidence>
<dbReference type="Gene3D" id="3.90.79.10">
    <property type="entry name" value="Nucleoside Triphosphate Pyrophosphohydrolase"/>
    <property type="match status" value="1"/>
</dbReference>
<dbReference type="CDD" id="cd03426">
    <property type="entry name" value="NUDIX_CoAse_Nudt7"/>
    <property type="match status" value="1"/>
</dbReference>